<dbReference type="InterPro" id="IPR010732">
    <property type="entry name" value="T6SS_TssG-like"/>
</dbReference>
<proteinExistence type="predicted"/>
<reference evidence="1 2" key="1">
    <citation type="journal article" date="2018" name="ISME J.">
        <title>Endosymbiont genomes yield clues of tubeworm success.</title>
        <authorList>
            <person name="Li Y."/>
            <person name="Liles M.R."/>
            <person name="Halanych K.M."/>
        </authorList>
    </citation>
    <scope>NUCLEOTIDE SEQUENCE [LARGE SCALE GENOMIC DNA]</scope>
    <source>
        <strain evidence="1">A1462</strain>
    </source>
</reference>
<dbReference type="PANTHER" id="PTHR35564">
    <property type="match status" value="1"/>
</dbReference>
<evidence type="ECO:0000313" key="2">
    <source>
        <dbReference type="Proteomes" id="UP000254771"/>
    </source>
</evidence>
<dbReference type="AlphaFoldDB" id="A0A370DH10"/>
<dbReference type="NCBIfam" id="TIGR03347">
    <property type="entry name" value="VI_chp_1"/>
    <property type="match status" value="1"/>
</dbReference>
<dbReference type="PANTHER" id="PTHR35564:SF4">
    <property type="entry name" value="CYTOPLASMIC PROTEIN"/>
    <property type="match status" value="1"/>
</dbReference>
<protein>
    <submittedName>
        <fullName evidence="1">Type VI secretion system baseplate subunit TssG</fullName>
    </submittedName>
</protein>
<keyword evidence="2" id="KW-1185">Reference proteome</keyword>
<sequence>MAVTHRTATLALALEQSLTQEPYSYDFYWAMRALEAYHPGNPRFGESLRPADDAIRLGEEASLSFAPSSISSFIPANEGQRPRLEVLFFGLFGPNAPLPLHLSEYARDRVRNSDDPTFSRFADLFHHRFISLFYRAWANAQPAVSHDRPEQDRFATYLGATCGYGMPSLRERDEMPDLAKLHYSGWISNQVHNADGLQSILAGVFRLPVSIEQFVGHWMTLPQDTRCRLGESPETGALGLTAVIGAQVWDCQHKFRIVLGPLELEDYRRMLPGGESFKRLTAIVKNYIGDELHWDLNLILKKEQVPPIRLGTEGELGWTTWLSREPPTEDPRDLMLNPFFKP</sequence>
<organism evidence="1 2">
    <name type="scientific">endosymbiont of Escarpia spicata</name>
    <dbReference type="NCBI Taxonomy" id="2200908"/>
    <lineage>
        <taxon>Bacteria</taxon>
        <taxon>Pseudomonadati</taxon>
        <taxon>Pseudomonadota</taxon>
        <taxon>Gammaproteobacteria</taxon>
        <taxon>sulfur-oxidizing symbionts</taxon>
    </lineage>
</organism>
<gene>
    <name evidence="1" type="primary">tssG</name>
    <name evidence="1" type="ORF">DIZ78_13315</name>
</gene>
<comment type="caution">
    <text evidence="1">The sequence shown here is derived from an EMBL/GenBank/DDBJ whole genome shotgun (WGS) entry which is preliminary data.</text>
</comment>
<dbReference type="EMBL" id="QFXE01000017">
    <property type="protein sequence ID" value="RDH84209.1"/>
    <property type="molecule type" value="Genomic_DNA"/>
</dbReference>
<evidence type="ECO:0000313" key="1">
    <source>
        <dbReference type="EMBL" id="RDH84209.1"/>
    </source>
</evidence>
<name>A0A370DH10_9GAMM</name>
<accession>A0A370DH10</accession>
<dbReference type="Pfam" id="PF06996">
    <property type="entry name" value="T6SS_TssG"/>
    <property type="match status" value="1"/>
</dbReference>
<dbReference type="Proteomes" id="UP000254771">
    <property type="component" value="Unassembled WGS sequence"/>
</dbReference>